<reference evidence="2 3" key="1">
    <citation type="journal article" date="2014" name="PLoS ONE">
        <title>Global Analysis of Gene Expression Profiles in Physic Nut (Jatropha curcas L.) Seedlings Exposed to Salt Stress.</title>
        <authorList>
            <person name="Zhang L."/>
            <person name="Zhang C."/>
            <person name="Wu P."/>
            <person name="Chen Y."/>
            <person name="Li M."/>
            <person name="Jiang H."/>
            <person name="Wu G."/>
        </authorList>
    </citation>
    <scope>NUCLEOTIDE SEQUENCE [LARGE SCALE GENOMIC DNA]</scope>
    <source>
        <strain evidence="3">cv. GZQX0401</strain>
        <tissue evidence="2">Young leaves</tissue>
    </source>
</reference>
<sequence length="223" mass="25871">MENFNRFLLYKGEHLLHLLYSSLVTSNSVTHCTDFEEYFPSDQSIQCVTQLRQSGIKFKSRKGGDSFLDINFQNRVLQIPSITINDFTSTLLINCVALEKCQDKRLNYFTDYVSFMSCLISKPRDVAFLCYDGIINRFSKDDKYVADLFTNLGQNADFNVRDCYLSKQFKEVESYYSSNWATVRRTYFSSPWSFISLSSAIILLVLTMIQSVMSVLSYKWSLV</sequence>
<name>A0A067KEU5_JATCU</name>
<dbReference type="EMBL" id="KK914513">
    <property type="protein sequence ID" value="KDP34716.1"/>
    <property type="molecule type" value="Genomic_DNA"/>
</dbReference>
<organism evidence="2 3">
    <name type="scientific">Jatropha curcas</name>
    <name type="common">Barbados nut</name>
    <dbReference type="NCBI Taxonomy" id="180498"/>
    <lineage>
        <taxon>Eukaryota</taxon>
        <taxon>Viridiplantae</taxon>
        <taxon>Streptophyta</taxon>
        <taxon>Embryophyta</taxon>
        <taxon>Tracheophyta</taxon>
        <taxon>Spermatophyta</taxon>
        <taxon>Magnoliopsida</taxon>
        <taxon>eudicotyledons</taxon>
        <taxon>Gunneridae</taxon>
        <taxon>Pentapetalae</taxon>
        <taxon>rosids</taxon>
        <taxon>fabids</taxon>
        <taxon>Malpighiales</taxon>
        <taxon>Euphorbiaceae</taxon>
        <taxon>Crotonoideae</taxon>
        <taxon>Jatropheae</taxon>
        <taxon>Jatropha</taxon>
    </lineage>
</organism>
<keyword evidence="1" id="KW-1133">Transmembrane helix</keyword>
<dbReference type="PANTHER" id="PTHR31170">
    <property type="entry name" value="BNAC04G53230D PROTEIN"/>
    <property type="match status" value="1"/>
</dbReference>
<keyword evidence="3" id="KW-1185">Reference proteome</keyword>
<evidence type="ECO:0000313" key="3">
    <source>
        <dbReference type="Proteomes" id="UP000027138"/>
    </source>
</evidence>
<dbReference type="OrthoDB" id="939823at2759"/>
<keyword evidence="1" id="KW-0472">Membrane</keyword>
<dbReference type="Pfam" id="PF03140">
    <property type="entry name" value="DUF247"/>
    <property type="match status" value="1"/>
</dbReference>
<protein>
    <submittedName>
        <fullName evidence="2">Uncharacterized protein</fullName>
    </submittedName>
</protein>
<dbReference type="STRING" id="180498.A0A067KEU5"/>
<feature type="transmembrane region" description="Helical" evidence="1">
    <location>
        <begin position="194"/>
        <end position="218"/>
    </location>
</feature>
<accession>A0A067KEU5</accession>
<dbReference type="AlphaFoldDB" id="A0A067KEU5"/>
<dbReference type="Proteomes" id="UP000027138">
    <property type="component" value="Unassembled WGS sequence"/>
</dbReference>
<dbReference type="PANTHER" id="PTHR31170:SF25">
    <property type="entry name" value="BNAA09G04570D PROTEIN"/>
    <property type="match status" value="1"/>
</dbReference>
<evidence type="ECO:0000256" key="1">
    <source>
        <dbReference type="SAM" id="Phobius"/>
    </source>
</evidence>
<dbReference type="InterPro" id="IPR004158">
    <property type="entry name" value="DUF247_pln"/>
</dbReference>
<evidence type="ECO:0000313" key="2">
    <source>
        <dbReference type="EMBL" id="KDP34716.1"/>
    </source>
</evidence>
<keyword evidence="1" id="KW-0812">Transmembrane</keyword>
<proteinExistence type="predicted"/>
<gene>
    <name evidence="2" type="ORF">JCGZ_10921</name>
</gene>